<dbReference type="AlphaFoldDB" id="A0A0C5VLN9"/>
<feature type="transmembrane region" description="Helical" evidence="1">
    <location>
        <begin position="20"/>
        <end position="39"/>
    </location>
</feature>
<evidence type="ECO:0000313" key="4">
    <source>
        <dbReference type="Proteomes" id="UP000032266"/>
    </source>
</evidence>
<accession>A0A0C5VLN9</accession>
<gene>
    <name evidence="3" type="ORF">YC6258_03601</name>
</gene>
<evidence type="ECO:0000259" key="2">
    <source>
        <dbReference type="Pfam" id="PF19029"/>
    </source>
</evidence>
<dbReference type="EMBL" id="CP007142">
    <property type="protein sequence ID" value="AJQ95637.1"/>
    <property type="molecule type" value="Genomic_DNA"/>
</dbReference>
<sequence>MAHRASKTARITNSYVHDQPWQVIGGGALVGFLMGYLLARRN</sequence>
<keyword evidence="1" id="KW-1133">Transmembrane helix</keyword>
<keyword evidence="1" id="KW-0472">Membrane</keyword>
<proteinExistence type="predicted"/>
<dbReference type="Pfam" id="PF19029">
    <property type="entry name" value="DUF883_C"/>
    <property type="match status" value="1"/>
</dbReference>
<dbReference type="HOGENOM" id="CLU_3252284_0_0_6"/>
<dbReference type="KEGG" id="gsn:YC6258_03601"/>
<name>A0A0C5VLN9_9GAMM</name>
<organism evidence="3 4">
    <name type="scientific">Gynuella sunshinyii YC6258</name>
    <dbReference type="NCBI Taxonomy" id="1445510"/>
    <lineage>
        <taxon>Bacteria</taxon>
        <taxon>Pseudomonadati</taxon>
        <taxon>Pseudomonadota</taxon>
        <taxon>Gammaproteobacteria</taxon>
        <taxon>Oceanospirillales</taxon>
        <taxon>Saccharospirillaceae</taxon>
        <taxon>Gynuella</taxon>
    </lineage>
</organism>
<protein>
    <recommendedName>
        <fullName evidence="2">DUF883 domain-containing protein</fullName>
    </recommendedName>
</protein>
<evidence type="ECO:0000313" key="3">
    <source>
        <dbReference type="EMBL" id="AJQ95637.1"/>
    </source>
</evidence>
<keyword evidence="4" id="KW-1185">Reference proteome</keyword>
<evidence type="ECO:0000256" key="1">
    <source>
        <dbReference type="SAM" id="Phobius"/>
    </source>
</evidence>
<feature type="domain" description="DUF883" evidence="2">
    <location>
        <begin position="12"/>
        <end position="41"/>
    </location>
</feature>
<dbReference type="STRING" id="1445510.YC6258_03601"/>
<dbReference type="InterPro" id="IPR043605">
    <property type="entry name" value="DUF883_C"/>
</dbReference>
<dbReference type="Proteomes" id="UP000032266">
    <property type="component" value="Chromosome"/>
</dbReference>
<keyword evidence="1" id="KW-0812">Transmembrane</keyword>
<reference evidence="3 4" key="1">
    <citation type="submission" date="2014-01" db="EMBL/GenBank/DDBJ databases">
        <title>Full genme sequencing of cellulolytic bacterium Gynuella sunshinyii YC6258T gen. nov., sp. nov.</title>
        <authorList>
            <person name="Khan H."/>
            <person name="Chung E.J."/>
            <person name="Chung Y.R."/>
        </authorList>
    </citation>
    <scope>NUCLEOTIDE SEQUENCE [LARGE SCALE GENOMIC DNA]</scope>
    <source>
        <strain evidence="3 4">YC6258</strain>
    </source>
</reference>